<reference evidence="6" key="1">
    <citation type="submission" date="2020-10" db="EMBL/GenBank/DDBJ databases">
        <authorList>
            <person name="Gilroy R."/>
        </authorList>
    </citation>
    <scope>NUCLEOTIDE SEQUENCE</scope>
    <source>
        <strain evidence="6">ChiSjej1B19-7085</strain>
    </source>
</reference>
<protein>
    <submittedName>
        <fullName evidence="6">CvpA family protein</fullName>
    </submittedName>
</protein>
<dbReference type="GO" id="GO:0009403">
    <property type="term" value="P:toxin biosynthetic process"/>
    <property type="evidence" value="ECO:0007669"/>
    <property type="project" value="InterPro"/>
</dbReference>
<keyword evidence="4 5" id="KW-0472">Membrane</keyword>
<dbReference type="PANTHER" id="PTHR37306">
    <property type="entry name" value="COLICIN V PRODUCTION PROTEIN"/>
    <property type="match status" value="1"/>
</dbReference>
<organism evidence="6 7">
    <name type="scientific">Candidatus Gallacutalibacter pullicola</name>
    <dbReference type="NCBI Taxonomy" id="2840830"/>
    <lineage>
        <taxon>Bacteria</taxon>
        <taxon>Bacillati</taxon>
        <taxon>Bacillota</taxon>
        <taxon>Clostridia</taxon>
        <taxon>Eubacteriales</taxon>
        <taxon>Candidatus Gallacutalibacter</taxon>
    </lineage>
</organism>
<dbReference type="GO" id="GO:0016020">
    <property type="term" value="C:membrane"/>
    <property type="evidence" value="ECO:0007669"/>
    <property type="project" value="UniProtKB-SubCell"/>
</dbReference>
<dbReference type="Pfam" id="PF02674">
    <property type="entry name" value="Colicin_V"/>
    <property type="match status" value="2"/>
</dbReference>
<evidence type="ECO:0000256" key="4">
    <source>
        <dbReference type="ARBA" id="ARBA00023136"/>
    </source>
</evidence>
<feature type="transmembrane region" description="Helical" evidence="5">
    <location>
        <begin position="7"/>
        <end position="26"/>
    </location>
</feature>
<dbReference type="AlphaFoldDB" id="A0A9D1DNF1"/>
<evidence type="ECO:0000256" key="5">
    <source>
        <dbReference type="SAM" id="Phobius"/>
    </source>
</evidence>
<reference evidence="6" key="2">
    <citation type="journal article" date="2021" name="PeerJ">
        <title>Extensive microbial diversity within the chicken gut microbiome revealed by metagenomics and culture.</title>
        <authorList>
            <person name="Gilroy R."/>
            <person name="Ravi A."/>
            <person name="Getino M."/>
            <person name="Pursley I."/>
            <person name="Horton D.L."/>
            <person name="Alikhan N.F."/>
            <person name="Baker D."/>
            <person name="Gharbi K."/>
            <person name="Hall N."/>
            <person name="Watson M."/>
            <person name="Adriaenssens E.M."/>
            <person name="Foster-Nyarko E."/>
            <person name="Jarju S."/>
            <person name="Secka A."/>
            <person name="Antonio M."/>
            <person name="Oren A."/>
            <person name="Chaudhuri R.R."/>
            <person name="La Ragione R."/>
            <person name="Hildebrand F."/>
            <person name="Pallen M.J."/>
        </authorList>
    </citation>
    <scope>NUCLEOTIDE SEQUENCE</scope>
    <source>
        <strain evidence="6">ChiSjej1B19-7085</strain>
    </source>
</reference>
<evidence type="ECO:0000313" key="6">
    <source>
        <dbReference type="EMBL" id="HIR56041.1"/>
    </source>
</evidence>
<feature type="transmembrane region" description="Helical" evidence="5">
    <location>
        <begin position="32"/>
        <end position="54"/>
    </location>
</feature>
<proteinExistence type="predicted"/>
<sequence>MSLLIDIILAGILICCFVHGYKRGFVRSLTGFVGYLLAAMLSSALSNMLSVSLYRSILRGPMVDSVTEFLETNAAAAAAEQAQIFLDQLPAPAANLLANEGITADTIAGQLTGTAADAAPQIVDLLSPVVINLSRIVLMVVLFSVFMMVVRIVVRTVAAVFRLPLLRQINGLLGAAFGLLSGVIVVMLLCAVMQLAAPLLGQAGTTQQAVQESRIYQLVYENNPVYSMFRDD</sequence>
<evidence type="ECO:0000256" key="2">
    <source>
        <dbReference type="ARBA" id="ARBA00022692"/>
    </source>
</evidence>
<accession>A0A9D1DNF1</accession>
<evidence type="ECO:0000256" key="3">
    <source>
        <dbReference type="ARBA" id="ARBA00022989"/>
    </source>
</evidence>
<dbReference type="Proteomes" id="UP000886785">
    <property type="component" value="Unassembled WGS sequence"/>
</dbReference>
<evidence type="ECO:0000256" key="1">
    <source>
        <dbReference type="ARBA" id="ARBA00004141"/>
    </source>
</evidence>
<feature type="transmembrane region" description="Helical" evidence="5">
    <location>
        <begin position="136"/>
        <end position="154"/>
    </location>
</feature>
<comment type="caution">
    <text evidence="6">The sequence shown here is derived from an EMBL/GenBank/DDBJ whole genome shotgun (WGS) entry which is preliminary data.</text>
</comment>
<dbReference type="PANTHER" id="PTHR37306:SF1">
    <property type="entry name" value="COLICIN V PRODUCTION PROTEIN"/>
    <property type="match status" value="1"/>
</dbReference>
<gene>
    <name evidence="6" type="ORF">IAA54_00065</name>
</gene>
<evidence type="ECO:0000313" key="7">
    <source>
        <dbReference type="Proteomes" id="UP000886785"/>
    </source>
</evidence>
<keyword evidence="2 5" id="KW-0812">Transmembrane</keyword>
<dbReference type="EMBL" id="DVHF01000002">
    <property type="protein sequence ID" value="HIR56041.1"/>
    <property type="molecule type" value="Genomic_DNA"/>
</dbReference>
<feature type="transmembrane region" description="Helical" evidence="5">
    <location>
        <begin position="174"/>
        <end position="197"/>
    </location>
</feature>
<dbReference type="InterPro" id="IPR003825">
    <property type="entry name" value="Colicin-V_CvpA"/>
</dbReference>
<name>A0A9D1DNF1_9FIRM</name>
<comment type="subcellular location">
    <subcellularLocation>
        <location evidence="1">Membrane</location>
        <topology evidence="1">Multi-pass membrane protein</topology>
    </subcellularLocation>
</comment>
<keyword evidence="3 5" id="KW-1133">Transmembrane helix</keyword>